<accession>A0ABZ3F4Y1</accession>
<evidence type="ECO:0000313" key="3">
    <source>
        <dbReference type="EMBL" id="XAM17592.1"/>
    </source>
</evidence>
<evidence type="ECO:0000256" key="1">
    <source>
        <dbReference type="ARBA" id="ARBA00004328"/>
    </source>
</evidence>
<dbReference type="SUPFAM" id="SSF56563">
    <property type="entry name" value="Major capsid protein gp5"/>
    <property type="match status" value="1"/>
</dbReference>
<dbReference type="InterPro" id="IPR054612">
    <property type="entry name" value="Phage_capsid-like_C"/>
</dbReference>
<evidence type="ECO:0000259" key="2">
    <source>
        <dbReference type="Pfam" id="PF05065"/>
    </source>
</evidence>
<protein>
    <submittedName>
        <fullName evidence="3">Phage major capsid protein</fullName>
    </submittedName>
</protein>
<dbReference type="InterPro" id="IPR024455">
    <property type="entry name" value="Phage_capsid"/>
</dbReference>
<reference evidence="3 4" key="1">
    <citation type="submission" date="2024-02" db="EMBL/GenBank/DDBJ databases">
        <title>Genome and pathogenicity analysis of Helicobacter mastomyrinus isolated from mice.</title>
        <authorList>
            <person name="Zhu L."/>
        </authorList>
    </citation>
    <scope>NUCLEOTIDE SEQUENCE [LARGE SCALE GENOMIC DNA]</scope>
    <source>
        <strain evidence="3 4">Hm-17</strain>
    </source>
</reference>
<feature type="domain" description="Phage capsid-like C-terminal" evidence="2">
    <location>
        <begin position="330"/>
        <end position="584"/>
    </location>
</feature>
<evidence type="ECO:0000313" key="4">
    <source>
        <dbReference type="Proteomes" id="UP001434737"/>
    </source>
</evidence>
<proteinExistence type="predicted"/>
<gene>
    <name evidence="3" type="ORF">V3I05_07845</name>
</gene>
<keyword evidence="4" id="KW-1185">Reference proteome</keyword>
<dbReference type="Proteomes" id="UP001434737">
    <property type="component" value="Chromosome"/>
</dbReference>
<dbReference type="Pfam" id="PF05065">
    <property type="entry name" value="Phage_capsid"/>
    <property type="match status" value="1"/>
</dbReference>
<sequence length="585" mass="65971">MFKDIKPLSLQFEDSIIKENDWTISFTALSHNALIKRSGFFGDFYISINTDSIDFNAKTFYLDHSVSFENAIGKIIEFKRDTEGNLKVKVQFYPDIEESHNAFLKYQKGLSNSVSVGFGECEIVEKEKIDNLPHYHIQSGEIIELSAVWQGADPNAVISEFCLSKQNQTKEATMPQYNERALSNTDSKESQSYLTQGVKMNEELKTQVEQLSARQDEVKQIIELGKIANASDKALKAIETQMSYKEFSQSLIANNTFSENKITQSPRDNVHFSLANYALSVAKGERVGEIEFKQGTNGLEIPNDYYSRFESEQNKSIDSTSAGFIPEYYRSDKFIEQVFAESNILSLCDKLTGLVGTQRIPRDNSNIKAYWVNEGEKTTTSKLGADFITLSPHTLKAKVLITRQMLGMTPFALEAYIIREIKRAIKLRLEEDLLYGEKSDDCPINGIFNTTGVQSIAGYFSDTNYKKTLEFGGKLTGINLSIANTHFATNSKGMIHLQSTHYDESSEKYLLNERATYVAGYQYFMNNLIKDNHAIFGDYSNVLVGTWGGLQVQALKDDEGDLIFTGFYDVGMELKRANAFVIAKS</sequence>
<dbReference type="EMBL" id="CP145316">
    <property type="protein sequence ID" value="XAM17592.1"/>
    <property type="molecule type" value="Genomic_DNA"/>
</dbReference>
<name>A0ABZ3F4Y1_9HELI</name>
<dbReference type="Gene3D" id="3.30.2400.10">
    <property type="entry name" value="Major capsid protein gp5"/>
    <property type="match status" value="1"/>
</dbReference>
<organism evidence="3 4">
    <name type="scientific">Helicobacter mastomyrinus</name>
    <dbReference type="NCBI Taxonomy" id="287948"/>
    <lineage>
        <taxon>Bacteria</taxon>
        <taxon>Pseudomonadati</taxon>
        <taxon>Campylobacterota</taxon>
        <taxon>Epsilonproteobacteria</taxon>
        <taxon>Campylobacterales</taxon>
        <taxon>Helicobacteraceae</taxon>
        <taxon>Helicobacter</taxon>
    </lineage>
</organism>
<comment type="subcellular location">
    <subcellularLocation>
        <location evidence="1">Virion</location>
    </subcellularLocation>
</comment>
<dbReference type="RefSeq" id="WP_300450422.1">
    <property type="nucleotide sequence ID" value="NZ_CP145316.1"/>
</dbReference>
<dbReference type="NCBIfam" id="TIGR01554">
    <property type="entry name" value="major_cap_HK97"/>
    <property type="match status" value="1"/>
</dbReference>